<protein>
    <recommendedName>
        <fullName evidence="4">MARVEL domain-containing protein</fullName>
    </recommendedName>
</protein>
<evidence type="ECO:0000256" key="1">
    <source>
        <dbReference type="SAM" id="Phobius"/>
    </source>
</evidence>
<keyword evidence="1" id="KW-1133">Transmembrane helix</keyword>
<proteinExistence type="predicted"/>
<dbReference type="EMBL" id="ML987189">
    <property type="protein sequence ID" value="KAF2256535.1"/>
    <property type="molecule type" value="Genomic_DNA"/>
</dbReference>
<feature type="transmembrane region" description="Helical" evidence="1">
    <location>
        <begin position="110"/>
        <end position="131"/>
    </location>
</feature>
<dbReference type="Proteomes" id="UP000800094">
    <property type="component" value="Unassembled WGS sequence"/>
</dbReference>
<feature type="transmembrane region" description="Helical" evidence="1">
    <location>
        <begin position="12"/>
        <end position="33"/>
    </location>
</feature>
<dbReference type="RefSeq" id="XP_033691539.1">
    <property type="nucleotide sequence ID" value="XM_033832516.1"/>
</dbReference>
<dbReference type="AlphaFoldDB" id="A0A6A6J116"/>
<evidence type="ECO:0008006" key="4">
    <source>
        <dbReference type="Google" id="ProtNLM"/>
    </source>
</evidence>
<dbReference type="GeneID" id="54585846"/>
<organism evidence="2 3">
    <name type="scientific">Trematosphaeria pertusa</name>
    <dbReference type="NCBI Taxonomy" id="390896"/>
    <lineage>
        <taxon>Eukaryota</taxon>
        <taxon>Fungi</taxon>
        <taxon>Dikarya</taxon>
        <taxon>Ascomycota</taxon>
        <taxon>Pezizomycotina</taxon>
        <taxon>Dothideomycetes</taxon>
        <taxon>Pleosporomycetidae</taxon>
        <taxon>Pleosporales</taxon>
        <taxon>Massarineae</taxon>
        <taxon>Trematosphaeriaceae</taxon>
        <taxon>Trematosphaeria</taxon>
    </lineage>
</organism>
<dbReference type="OrthoDB" id="3746964at2759"/>
<name>A0A6A6J116_9PLEO</name>
<sequence length="240" mass="26656">MGYERVLNLSLIPTTLFFLLSLVSIVITAHYWIIGDWLMPRWIAVPTTFNQRTNSWNHDDMIVDYTEPSTNATIISGCLCLTAAVMAGIAWHKLRKRDMDSDFQLPVRRFYTGTVFITGAAAVGAALAALVTSFTDKGPDQYGCTVSTASTKSAGTFTNLLCSREMGACNFLKKWVPLGTDRSKDWTAPLACNEIIAVKWLQIVLIVNAVVVMAMFGLQARLRKKTRWTRAGKQPLVNPM</sequence>
<keyword evidence="1" id="KW-0812">Transmembrane</keyword>
<evidence type="ECO:0000313" key="2">
    <source>
        <dbReference type="EMBL" id="KAF2256535.1"/>
    </source>
</evidence>
<reference evidence="2" key="1">
    <citation type="journal article" date="2020" name="Stud. Mycol.">
        <title>101 Dothideomycetes genomes: a test case for predicting lifestyles and emergence of pathogens.</title>
        <authorList>
            <person name="Haridas S."/>
            <person name="Albert R."/>
            <person name="Binder M."/>
            <person name="Bloem J."/>
            <person name="Labutti K."/>
            <person name="Salamov A."/>
            <person name="Andreopoulos B."/>
            <person name="Baker S."/>
            <person name="Barry K."/>
            <person name="Bills G."/>
            <person name="Bluhm B."/>
            <person name="Cannon C."/>
            <person name="Castanera R."/>
            <person name="Culley D."/>
            <person name="Daum C."/>
            <person name="Ezra D."/>
            <person name="Gonzalez J."/>
            <person name="Henrissat B."/>
            <person name="Kuo A."/>
            <person name="Liang C."/>
            <person name="Lipzen A."/>
            <person name="Lutzoni F."/>
            <person name="Magnuson J."/>
            <person name="Mondo S."/>
            <person name="Nolan M."/>
            <person name="Ohm R."/>
            <person name="Pangilinan J."/>
            <person name="Park H.-J."/>
            <person name="Ramirez L."/>
            <person name="Alfaro M."/>
            <person name="Sun H."/>
            <person name="Tritt A."/>
            <person name="Yoshinaga Y."/>
            <person name="Zwiers L.-H."/>
            <person name="Turgeon B."/>
            <person name="Goodwin S."/>
            <person name="Spatafora J."/>
            <person name="Crous P."/>
            <person name="Grigoriev I."/>
        </authorList>
    </citation>
    <scope>NUCLEOTIDE SEQUENCE</scope>
    <source>
        <strain evidence="2">CBS 122368</strain>
    </source>
</reference>
<gene>
    <name evidence="2" type="ORF">BU26DRAFT_557982</name>
</gene>
<evidence type="ECO:0000313" key="3">
    <source>
        <dbReference type="Proteomes" id="UP000800094"/>
    </source>
</evidence>
<accession>A0A6A6J116</accession>
<keyword evidence="3" id="KW-1185">Reference proteome</keyword>
<keyword evidence="1" id="KW-0472">Membrane</keyword>
<feature type="transmembrane region" description="Helical" evidence="1">
    <location>
        <begin position="72"/>
        <end position="90"/>
    </location>
</feature>
<feature type="transmembrane region" description="Helical" evidence="1">
    <location>
        <begin position="200"/>
        <end position="218"/>
    </location>
</feature>